<dbReference type="RefSeq" id="WP_338890559.1">
    <property type="nucleotide sequence ID" value="NZ_CP147846.1"/>
</dbReference>
<name>A0ABZ2PKH4_9NOCA</name>
<keyword evidence="2" id="KW-1185">Reference proteome</keyword>
<evidence type="ECO:0000313" key="1">
    <source>
        <dbReference type="EMBL" id="WXG69654.1"/>
    </source>
</evidence>
<reference evidence="1 2" key="1">
    <citation type="submission" date="2024-03" db="EMBL/GenBank/DDBJ databases">
        <title>Natural products discovery in diverse microorganisms through a two-stage MS feature dereplication strategy.</title>
        <authorList>
            <person name="Zhang R."/>
        </authorList>
    </citation>
    <scope>NUCLEOTIDE SEQUENCE [LARGE SCALE GENOMIC DNA]</scope>
    <source>
        <strain evidence="1 2">18930</strain>
    </source>
</reference>
<organism evidence="1 2">
    <name type="scientific">Rhodococcus sovatensis</name>
    <dbReference type="NCBI Taxonomy" id="1805840"/>
    <lineage>
        <taxon>Bacteria</taxon>
        <taxon>Bacillati</taxon>
        <taxon>Actinomycetota</taxon>
        <taxon>Actinomycetes</taxon>
        <taxon>Mycobacteriales</taxon>
        <taxon>Nocardiaceae</taxon>
        <taxon>Rhodococcus</taxon>
    </lineage>
</organism>
<proteinExistence type="predicted"/>
<dbReference type="EMBL" id="CP147846">
    <property type="protein sequence ID" value="WXG69654.1"/>
    <property type="molecule type" value="Genomic_DNA"/>
</dbReference>
<evidence type="ECO:0000313" key="2">
    <source>
        <dbReference type="Proteomes" id="UP001432000"/>
    </source>
</evidence>
<gene>
    <name evidence="1" type="ORF">WDS16_03615</name>
</gene>
<sequence length="130" mass="13654">MLNSVAPPLGSADAPGTVPGFFSVPLPAAPPADKRVVGGWHGTWAVPDGTYPAVLNISQAHPLHANIDIPGRPCNANRTEESRSGAVVVVRATVRSGSCSSNTWLMTLTENSIYATEPQGYTVSVEFRRG</sequence>
<protein>
    <submittedName>
        <fullName evidence="1">Uncharacterized protein</fullName>
    </submittedName>
</protein>
<accession>A0ABZ2PKH4</accession>
<dbReference type="Proteomes" id="UP001432000">
    <property type="component" value="Chromosome"/>
</dbReference>